<comment type="caution">
    <text evidence="1">The sequence shown here is derived from an EMBL/GenBank/DDBJ whole genome shotgun (WGS) entry which is preliminary data.</text>
</comment>
<keyword evidence="2" id="KW-1185">Reference proteome</keyword>
<dbReference type="Proteomes" id="UP000734854">
    <property type="component" value="Unassembled WGS sequence"/>
</dbReference>
<dbReference type="InterPro" id="IPR021325">
    <property type="entry name" value="CCB2/CCB4"/>
</dbReference>
<dbReference type="Pfam" id="PF11152">
    <property type="entry name" value="CCB2_CCB4"/>
    <property type="match status" value="1"/>
</dbReference>
<proteinExistence type="predicted"/>
<dbReference type="InterPro" id="IPR044970">
    <property type="entry name" value="CCB2"/>
</dbReference>
<accession>A0A8J5GMK4</accession>
<evidence type="ECO:0000313" key="1">
    <source>
        <dbReference type="EMBL" id="KAG6503833.1"/>
    </source>
</evidence>
<dbReference type="EMBL" id="JACMSC010000010">
    <property type="protein sequence ID" value="KAG6503833.1"/>
    <property type="molecule type" value="Genomic_DNA"/>
</dbReference>
<organism evidence="1 2">
    <name type="scientific">Zingiber officinale</name>
    <name type="common">Ginger</name>
    <name type="synonym">Amomum zingiber</name>
    <dbReference type="NCBI Taxonomy" id="94328"/>
    <lineage>
        <taxon>Eukaryota</taxon>
        <taxon>Viridiplantae</taxon>
        <taxon>Streptophyta</taxon>
        <taxon>Embryophyta</taxon>
        <taxon>Tracheophyta</taxon>
        <taxon>Spermatophyta</taxon>
        <taxon>Magnoliopsida</taxon>
        <taxon>Liliopsida</taxon>
        <taxon>Zingiberales</taxon>
        <taxon>Zingiberaceae</taxon>
        <taxon>Zingiber</taxon>
    </lineage>
</organism>
<reference evidence="1 2" key="1">
    <citation type="submission" date="2020-08" db="EMBL/GenBank/DDBJ databases">
        <title>Plant Genome Project.</title>
        <authorList>
            <person name="Zhang R.-G."/>
        </authorList>
    </citation>
    <scope>NUCLEOTIDE SEQUENCE [LARGE SCALE GENOMIC DNA]</scope>
    <source>
        <tissue evidence="1">Rhizome</tissue>
    </source>
</reference>
<dbReference type="AlphaFoldDB" id="A0A8J5GMK4"/>
<sequence length="299" mass="33393">MGVGSRVAPRLTLSRNGNAPPPFLLLPRSTSALVRRRFLFAVVARDSNPHNKQQQKQEINVSILRFTLGIPGLDESYLPRYLRIALGTLIVINHVFSAATATPSQLRTEALGIFLATFSIVLPYLGRFLEGAIADHTSLPKGNRQIFLMSNNISDDLKEDMAWASYALLRNMNSISVLMMCYVYVDIGTCLKMKTILRDHLLQWFGNGIQQSGFFDLKETLYFPESLETHLLLHLLPQCEVRLLVVALVVRAPHVANALIAACGFLPLASNVRYAYSKKDRAWIKAVANKFLHTSEVLG</sequence>
<dbReference type="PANTHER" id="PTHR36403:SF1">
    <property type="entry name" value="PROTEIN COFACTOR ASSEMBLY OF COMPLEX C SUBUNIT B CCB2, CHLOROPLASTIC"/>
    <property type="match status" value="1"/>
</dbReference>
<dbReference type="GO" id="GO:0010190">
    <property type="term" value="P:cytochrome b6f complex assembly"/>
    <property type="evidence" value="ECO:0007669"/>
    <property type="project" value="InterPro"/>
</dbReference>
<dbReference type="PANTHER" id="PTHR36403">
    <property type="entry name" value="PROTEIN COFACTOR ASSEMBLY OF COMPLEX C SUBUNIT B CCB2, CHLOROPLASTIC"/>
    <property type="match status" value="1"/>
</dbReference>
<name>A0A8J5GMK4_ZINOF</name>
<protein>
    <submittedName>
        <fullName evidence="1">Uncharacterized protein</fullName>
    </submittedName>
</protein>
<evidence type="ECO:0000313" key="2">
    <source>
        <dbReference type="Proteomes" id="UP000734854"/>
    </source>
</evidence>
<gene>
    <name evidence="1" type="ORF">ZIOFF_036157</name>
</gene>